<gene>
    <name evidence="2" type="ORF">OS493_007434</name>
</gene>
<comment type="caution">
    <text evidence="2">The sequence shown here is derived from an EMBL/GenBank/DDBJ whole genome shotgun (WGS) entry which is preliminary data.</text>
</comment>
<feature type="domain" description="4Fe-4S ferredoxin-type" evidence="1">
    <location>
        <begin position="126"/>
        <end position="158"/>
    </location>
</feature>
<organism evidence="2 3">
    <name type="scientific">Desmophyllum pertusum</name>
    <dbReference type="NCBI Taxonomy" id="174260"/>
    <lineage>
        <taxon>Eukaryota</taxon>
        <taxon>Metazoa</taxon>
        <taxon>Cnidaria</taxon>
        <taxon>Anthozoa</taxon>
        <taxon>Hexacorallia</taxon>
        <taxon>Scleractinia</taxon>
        <taxon>Caryophylliina</taxon>
        <taxon>Caryophylliidae</taxon>
        <taxon>Desmophyllum</taxon>
    </lineage>
</organism>
<dbReference type="InterPro" id="IPR017896">
    <property type="entry name" value="4Fe4S_Fe-S-bd"/>
</dbReference>
<sequence length="505" mass="55493">MLSSKAQGFTRELMTMGFLRVQVFLVFLGVFFFAIVTKISAASEHTRCSLRQNRTCYQYSLARRRNLTCAVSGVTFRNCHQIGNAGAFNLTCTAPDECKQQCFAGHCQSLKCISKKCDQYCIRGRCNMECNSDECIQTCDVGGCEMKCPKGAKRCIQKCSRGNCKMHCPPGVQYCKQTCDTGRCIMLCEGKECERSCRYSKCLYNAGPENVTTPSVVSSCNRAIARRQSICYQHCLSGDCEMLNVNNYSMLSQVCYGGNCNMRCNARNKCSQVCVGRQCQLVTCTSDVCIQECIAGGCNMECYSKICTQICRKGNCRMACLSSNSKICYQTCIGGGCVTSCEGENCSPRCFGGQCTHALIYQPPGLITSDACDEIKDETCVQTCASNIGCSLTNRPSNPLQISNQTCSDGFCLMNCTGSEYCYQDCSGQKCYTMSCNSRECVQVCSGKDCGLLECSADTCIQKCFGLGCHMKCHPSVQVCHQICVAEKGRCSLECWAKQCVTTMM</sequence>
<dbReference type="PROSITE" id="PS51379">
    <property type="entry name" value="4FE4S_FER_2"/>
    <property type="match status" value="1"/>
</dbReference>
<dbReference type="OrthoDB" id="5945072at2759"/>
<dbReference type="EMBL" id="MU826828">
    <property type="protein sequence ID" value="KAJ7374345.1"/>
    <property type="molecule type" value="Genomic_DNA"/>
</dbReference>
<proteinExistence type="predicted"/>
<protein>
    <recommendedName>
        <fullName evidence="1">4Fe-4S ferredoxin-type domain-containing protein</fullName>
    </recommendedName>
</protein>
<accession>A0A9W9Z3I7</accession>
<dbReference type="Proteomes" id="UP001163046">
    <property type="component" value="Unassembled WGS sequence"/>
</dbReference>
<evidence type="ECO:0000313" key="3">
    <source>
        <dbReference type="Proteomes" id="UP001163046"/>
    </source>
</evidence>
<evidence type="ECO:0000313" key="2">
    <source>
        <dbReference type="EMBL" id="KAJ7374345.1"/>
    </source>
</evidence>
<reference evidence="2" key="1">
    <citation type="submission" date="2023-01" db="EMBL/GenBank/DDBJ databases">
        <title>Genome assembly of the deep-sea coral Lophelia pertusa.</title>
        <authorList>
            <person name="Herrera S."/>
            <person name="Cordes E."/>
        </authorList>
    </citation>
    <scope>NUCLEOTIDE SEQUENCE</scope>
    <source>
        <strain evidence="2">USNM1676648</strain>
        <tissue evidence="2">Polyp</tissue>
    </source>
</reference>
<keyword evidence="3" id="KW-1185">Reference proteome</keyword>
<name>A0A9W9Z3I7_9CNID</name>
<evidence type="ECO:0000259" key="1">
    <source>
        <dbReference type="PROSITE" id="PS51379"/>
    </source>
</evidence>
<dbReference type="AlphaFoldDB" id="A0A9W9Z3I7"/>